<dbReference type="SUPFAM" id="SSF51395">
    <property type="entry name" value="FMN-linked oxidoreductases"/>
    <property type="match status" value="1"/>
</dbReference>
<gene>
    <name evidence="16" type="ORF">D8780_06320</name>
</gene>
<dbReference type="CDD" id="cd02801">
    <property type="entry name" value="DUS_like_FMN"/>
    <property type="match status" value="1"/>
</dbReference>
<feature type="domain" description="DUS-like FMN-binding" evidence="15">
    <location>
        <begin position="28"/>
        <end position="330"/>
    </location>
</feature>
<keyword evidence="6 12" id="KW-0819">tRNA processing</keyword>
<dbReference type="EC" id="1.3.1.-" evidence="12"/>
<comment type="catalytic activity">
    <reaction evidence="10">
        <text>a 5,6-dihydrouridine in tRNA + NADP(+) = a uridine in tRNA + NADPH + H(+)</text>
        <dbReference type="Rhea" id="RHEA:23624"/>
        <dbReference type="Rhea" id="RHEA-COMP:13339"/>
        <dbReference type="Rhea" id="RHEA-COMP:13887"/>
        <dbReference type="ChEBI" id="CHEBI:15378"/>
        <dbReference type="ChEBI" id="CHEBI:57783"/>
        <dbReference type="ChEBI" id="CHEBI:58349"/>
        <dbReference type="ChEBI" id="CHEBI:65315"/>
        <dbReference type="ChEBI" id="CHEBI:74443"/>
    </reaction>
</comment>
<evidence type="ECO:0000256" key="14">
    <source>
        <dbReference type="PIRSR" id="PIRSR006621-2"/>
    </source>
</evidence>
<keyword evidence="9 12" id="KW-0560">Oxidoreductase</keyword>
<reference evidence="16 17" key="1">
    <citation type="submission" date="2018-10" db="EMBL/GenBank/DDBJ databases">
        <title>Notoacmeibacter sp. M2BS9Y-3-1, whole genome shotgun sequence.</title>
        <authorList>
            <person name="Tuo L."/>
        </authorList>
    </citation>
    <scope>NUCLEOTIDE SEQUENCE [LARGE SCALE GENOMIC DNA]</scope>
    <source>
        <strain evidence="16 17">M2BS9Y-3-1</strain>
    </source>
</reference>
<evidence type="ECO:0000256" key="4">
    <source>
        <dbReference type="ARBA" id="ARBA00022630"/>
    </source>
</evidence>
<feature type="binding site" evidence="14">
    <location>
        <begin position="240"/>
        <end position="241"/>
    </location>
    <ligand>
        <name>FMN</name>
        <dbReference type="ChEBI" id="CHEBI:58210"/>
    </ligand>
</feature>
<dbReference type="AlphaFoldDB" id="A0A3L7JBW9"/>
<organism evidence="16 17">
    <name type="scientific">Notoacmeibacter ruber</name>
    <dbReference type="NCBI Taxonomy" id="2670375"/>
    <lineage>
        <taxon>Bacteria</taxon>
        <taxon>Pseudomonadati</taxon>
        <taxon>Pseudomonadota</taxon>
        <taxon>Alphaproteobacteria</taxon>
        <taxon>Hyphomicrobiales</taxon>
        <taxon>Notoacmeibacteraceae</taxon>
        <taxon>Notoacmeibacter</taxon>
    </lineage>
</organism>
<dbReference type="InterPro" id="IPR035587">
    <property type="entry name" value="DUS-like_FMN-bd"/>
</dbReference>
<comment type="caution">
    <text evidence="16">The sequence shown here is derived from an EMBL/GenBank/DDBJ whole genome shotgun (WGS) entry which is preliminary data.</text>
</comment>
<evidence type="ECO:0000256" key="9">
    <source>
        <dbReference type="ARBA" id="ARBA00023002"/>
    </source>
</evidence>
<evidence type="ECO:0000256" key="2">
    <source>
        <dbReference type="ARBA" id="ARBA00002790"/>
    </source>
</evidence>
<evidence type="ECO:0000313" key="17">
    <source>
        <dbReference type="Proteomes" id="UP000281094"/>
    </source>
</evidence>
<keyword evidence="14" id="KW-0547">Nucleotide-binding</keyword>
<evidence type="ECO:0000256" key="10">
    <source>
        <dbReference type="ARBA" id="ARBA00048205"/>
    </source>
</evidence>
<evidence type="ECO:0000256" key="5">
    <source>
        <dbReference type="ARBA" id="ARBA00022643"/>
    </source>
</evidence>
<evidence type="ECO:0000256" key="8">
    <source>
        <dbReference type="ARBA" id="ARBA00022884"/>
    </source>
</evidence>
<dbReference type="GO" id="GO:0050660">
    <property type="term" value="F:flavin adenine dinucleotide binding"/>
    <property type="evidence" value="ECO:0007669"/>
    <property type="project" value="InterPro"/>
</dbReference>
<keyword evidence="4 12" id="KW-0285">Flavoprotein</keyword>
<dbReference type="Gene3D" id="3.20.20.70">
    <property type="entry name" value="Aldolase class I"/>
    <property type="match status" value="1"/>
</dbReference>
<dbReference type="Pfam" id="PF01207">
    <property type="entry name" value="Dus"/>
    <property type="match status" value="1"/>
</dbReference>
<evidence type="ECO:0000313" key="16">
    <source>
        <dbReference type="EMBL" id="RLQ87875.1"/>
    </source>
</evidence>
<dbReference type="PANTHER" id="PTHR45846:SF1">
    <property type="entry name" value="TRNA-DIHYDROURIDINE(47) SYNTHASE [NAD(P)(+)]-LIKE"/>
    <property type="match status" value="1"/>
</dbReference>
<evidence type="ECO:0000256" key="11">
    <source>
        <dbReference type="ARBA" id="ARBA00048802"/>
    </source>
</evidence>
<feature type="binding site" evidence="14">
    <location>
        <position position="84"/>
    </location>
    <ligand>
        <name>FMN</name>
        <dbReference type="ChEBI" id="CHEBI:58210"/>
    </ligand>
</feature>
<dbReference type="GO" id="GO:0000049">
    <property type="term" value="F:tRNA binding"/>
    <property type="evidence" value="ECO:0007669"/>
    <property type="project" value="UniProtKB-KW"/>
</dbReference>
<name>A0A3L7JBW9_9HYPH</name>
<keyword evidence="17" id="KW-1185">Reference proteome</keyword>
<evidence type="ECO:0000256" key="3">
    <source>
        <dbReference type="ARBA" id="ARBA00022555"/>
    </source>
</evidence>
<dbReference type="GO" id="GO:0017150">
    <property type="term" value="F:tRNA dihydrouridine synthase activity"/>
    <property type="evidence" value="ECO:0007669"/>
    <property type="project" value="InterPro"/>
</dbReference>
<evidence type="ECO:0000256" key="12">
    <source>
        <dbReference type="PIRNR" id="PIRNR006621"/>
    </source>
</evidence>
<accession>A0A3L7JBW9</accession>
<comment type="catalytic activity">
    <reaction evidence="11">
        <text>a 5,6-dihydrouridine in tRNA + NAD(+) = a uridine in tRNA + NADH + H(+)</text>
        <dbReference type="Rhea" id="RHEA:54452"/>
        <dbReference type="Rhea" id="RHEA-COMP:13339"/>
        <dbReference type="Rhea" id="RHEA-COMP:13887"/>
        <dbReference type="ChEBI" id="CHEBI:15378"/>
        <dbReference type="ChEBI" id="CHEBI:57540"/>
        <dbReference type="ChEBI" id="CHEBI:57945"/>
        <dbReference type="ChEBI" id="CHEBI:65315"/>
        <dbReference type="ChEBI" id="CHEBI:74443"/>
    </reaction>
</comment>
<dbReference type="InterPro" id="IPR024036">
    <property type="entry name" value="tRNA-dHydroUridine_Synthase_C"/>
</dbReference>
<evidence type="ECO:0000256" key="6">
    <source>
        <dbReference type="ARBA" id="ARBA00022694"/>
    </source>
</evidence>
<dbReference type="InterPro" id="IPR013785">
    <property type="entry name" value="Aldolase_TIM"/>
</dbReference>
<evidence type="ECO:0000256" key="1">
    <source>
        <dbReference type="ARBA" id="ARBA00001917"/>
    </source>
</evidence>
<feature type="active site" description="Proton donor" evidence="13">
    <location>
        <position position="114"/>
    </location>
</feature>
<sequence>MAAGTRPSDIRLDSPFSVGGLTIPNRILLAPMSGVTDLPFRRRAISAGIGLAPAEMVASGELQRDRAESLRRIKGQGSALRAVQLVGRDAETMGIAARRLADEGIQIIDINMGCPAKKVTGGACGAALMTEPDRALRIVEHVRFSAGTAQVSVKMRLGWNHDQLNAAALARRFADAGVSMITVHGRTREQRYAGRADIDAIAGVRQAVPEIAFVANGDVTSRCEALRMLHRTGADAVMIGRAHYGQPYLAAHLLENGLAPGPSILFDYIAEHYEDMLIEYGSQRGRRHARKHLGWYLDRLRPHTDAALRQSILTAQEPEETLARLAEAFASTPMEEAA</sequence>
<proteinExistence type="inferred from homology"/>
<evidence type="ECO:0000256" key="7">
    <source>
        <dbReference type="ARBA" id="ARBA00022857"/>
    </source>
</evidence>
<feature type="binding site" evidence="14">
    <location>
        <position position="184"/>
    </location>
    <ligand>
        <name>FMN</name>
        <dbReference type="ChEBI" id="CHEBI:58210"/>
    </ligand>
</feature>
<comment type="cofactor">
    <cofactor evidence="1 12 14">
        <name>FMN</name>
        <dbReference type="ChEBI" id="CHEBI:58210"/>
    </cofactor>
</comment>
<comment type="similarity">
    <text evidence="12">Belongs to the dus family.</text>
</comment>
<keyword evidence="8" id="KW-0694">RNA-binding</keyword>
<dbReference type="InterPro" id="IPR018517">
    <property type="entry name" value="tRNA_hU_synthase_CS"/>
</dbReference>
<keyword evidence="7" id="KW-0521">NADP</keyword>
<protein>
    <recommendedName>
        <fullName evidence="12">tRNA-dihydrouridine synthase</fullName>
        <ecNumber evidence="12">1.3.1.-</ecNumber>
    </recommendedName>
</protein>
<dbReference type="Proteomes" id="UP000281094">
    <property type="component" value="Unassembled WGS sequence"/>
</dbReference>
<dbReference type="EMBL" id="RCWN01000001">
    <property type="protein sequence ID" value="RLQ87875.1"/>
    <property type="molecule type" value="Genomic_DNA"/>
</dbReference>
<feature type="binding site" evidence="14">
    <location>
        <position position="154"/>
    </location>
    <ligand>
        <name>FMN</name>
        <dbReference type="ChEBI" id="CHEBI:58210"/>
    </ligand>
</feature>
<keyword evidence="5 12" id="KW-0288">FMN</keyword>
<evidence type="ECO:0000259" key="15">
    <source>
        <dbReference type="Pfam" id="PF01207"/>
    </source>
</evidence>
<dbReference type="PANTHER" id="PTHR45846">
    <property type="entry name" value="TRNA-DIHYDROURIDINE(47) SYNTHASE [NAD(P)(+)]-LIKE"/>
    <property type="match status" value="1"/>
</dbReference>
<dbReference type="RefSeq" id="WP_121644838.1">
    <property type="nucleotide sequence ID" value="NZ_RCWN01000001.1"/>
</dbReference>
<keyword evidence="3" id="KW-0820">tRNA-binding</keyword>
<evidence type="ECO:0000256" key="13">
    <source>
        <dbReference type="PIRSR" id="PIRSR006621-1"/>
    </source>
</evidence>
<dbReference type="PROSITE" id="PS01136">
    <property type="entry name" value="UPF0034"/>
    <property type="match status" value="1"/>
</dbReference>
<comment type="function">
    <text evidence="2 12">Catalyzes the synthesis of 5,6-dihydrouridine (D), a modified base found in the D-loop of most tRNAs, via the reduction of the C5-C6 double bond in target uridines.</text>
</comment>
<dbReference type="InterPro" id="IPR001269">
    <property type="entry name" value="DUS_fam"/>
</dbReference>
<dbReference type="Gene3D" id="1.10.1200.80">
    <property type="entry name" value="Putative flavin oxidoreducatase, domain 2"/>
    <property type="match status" value="1"/>
</dbReference>
<dbReference type="PIRSF" id="PIRSF006621">
    <property type="entry name" value="Dus"/>
    <property type="match status" value="1"/>
</dbReference>